<evidence type="ECO:0000313" key="1">
    <source>
        <dbReference type="EMBL" id="EIM95079.1"/>
    </source>
</evidence>
<gene>
    <name evidence="1" type="ORF">WQE_40904</name>
</gene>
<comment type="caution">
    <text evidence="1">The sequence shown here is derived from an EMBL/GenBank/DDBJ whole genome shotgun (WGS) entry which is preliminary data.</text>
</comment>
<dbReference type="SUPFAM" id="SSF56003">
    <property type="entry name" value="Molybdenum cofactor-binding domain"/>
    <property type="match status" value="1"/>
</dbReference>
<dbReference type="Gene3D" id="3.30.365.10">
    <property type="entry name" value="Aldehyde oxidase/xanthine dehydrogenase, molybdopterin binding domain"/>
    <property type="match status" value="1"/>
</dbReference>
<proteinExistence type="predicted"/>
<dbReference type="InterPro" id="IPR037165">
    <property type="entry name" value="AldOxase/xan_DH_Mopterin-bd_sf"/>
</dbReference>
<name>A0ABN0F8V6_9BURK</name>
<dbReference type="PANTHER" id="PTHR47495:SF2">
    <property type="entry name" value="ALDEHYDE DEHYDROGENASE"/>
    <property type="match status" value="1"/>
</dbReference>
<dbReference type="Proteomes" id="UP000004980">
    <property type="component" value="Unassembled WGS sequence"/>
</dbReference>
<dbReference type="InterPro" id="IPR052516">
    <property type="entry name" value="N-heterocyclic_Hydroxylase"/>
</dbReference>
<keyword evidence="2" id="KW-1185">Reference proteome</keyword>
<dbReference type="EMBL" id="AKAU01000256">
    <property type="protein sequence ID" value="EIM95079.1"/>
    <property type="molecule type" value="Genomic_DNA"/>
</dbReference>
<dbReference type="PANTHER" id="PTHR47495">
    <property type="entry name" value="ALDEHYDE DEHYDROGENASE"/>
    <property type="match status" value="1"/>
</dbReference>
<evidence type="ECO:0000313" key="2">
    <source>
        <dbReference type="Proteomes" id="UP000004980"/>
    </source>
</evidence>
<protein>
    <submittedName>
        <fullName evidence="1">Aerobic-type carbon monoxide dehydrogenase, large subunit CoxL/CutL-like protein</fullName>
    </submittedName>
</protein>
<reference evidence="1 2" key="1">
    <citation type="journal article" date="2012" name="J. Bacteriol.">
        <title>Draft Genome Sequence of the Soil Bacterium Burkholderia terrae Strain BS001, Which Interacts with Fungal Surface Structures.</title>
        <authorList>
            <person name="Nazir R."/>
            <person name="Hansen M.A."/>
            <person name="Sorensen S."/>
            <person name="van Elsas J.D."/>
        </authorList>
    </citation>
    <scope>NUCLEOTIDE SEQUENCE [LARGE SCALE GENOMIC DNA]</scope>
    <source>
        <strain evidence="1 2">BS001</strain>
    </source>
</reference>
<sequence length="81" mass="8380">MKTGSGSVYAPLSMADVPNMNIAFVDSTEAPVGPGEPPTTVVAPAIGNAIYAAVGVRMRHLPIRATDITLALDQARQKTTS</sequence>
<organism evidence="1 2">
    <name type="scientific">Paraburkholderia hospita</name>
    <dbReference type="NCBI Taxonomy" id="169430"/>
    <lineage>
        <taxon>Bacteria</taxon>
        <taxon>Pseudomonadati</taxon>
        <taxon>Pseudomonadota</taxon>
        <taxon>Betaproteobacteria</taxon>
        <taxon>Burkholderiales</taxon>
        <taxon>Burkholderiaceae</taxon>
        <taxon>Paraburkholderia</taxon>
    </lineage>
</organism>
<accession>A0ABN0F8V6</accession>
<dbReference type="RefSeq" id="WP_009769980.1">
    <property type="nucleotide sequence ID" value="NZ_NFVD01000306.1"/>
</dbReference>